<protein>
    <submittedName>
        <fullName evidence="1">Uncharacterized protein</fullName>
    </submittedName>
</protein>
<dbReference type="Proteomes" id="UP000034803">
    <property type="component" value="Unassembled WGS sequence"/>
</dbReference>
<dbReference type="EMBL" id="LBOI01000008">
    <property type="protein sequence ID" value="KKP31544.1"/>
    <property type="molecule type" value="Genomic_DNA"/>
</dbReference>
<sequence length="65" mass="7146">MDKQSLPTNNKQTNTIKVPRVSIFSKPNFYKINQSLKAGGSLTPKFDKSSLPKTNVIVTQHKGGS</sequence>
<proteinExistence type="predicted"/>
<evidence type="ECO:0000313" key="2">
    <source>
        <dbReference type="Proteomes" id="UP000034803"/>
    </source>
</evidence>
<comment type="caution">
    <text evidence="1">The sequence shown here is derived from an EMBL/GenBank/DDBJ whole genome shotgun (WGS) entry which is preliminary data.</text>
</comment>
<name>A0A0F9YJ59_9BACT</name>
<accession>A0A0F9YJ59</accession>
<evidence type="ECO:0000313" key="1">
    <source>
        <dbReference type="EMBL" id="KKP31544.1"/>
    </source>
</evidence>
<organism evidence="1 2">
    <name type="scientific">Candidatus Woesebacteria bacterium GW2011_GWC2_31_9</name>
    <dbReference type="NCBI Taxonomy" id="1618586"/>
    <lineage>
        <taxon>Bacteria</taxon>
        <taxon>Candidatus Woeseibacteriota</taxon>
    </lineage>
</organism>
<gene>
    <name evidence="1" type="ORF">UR21_C0008G0021</name>
</gene>
<reference evidence="1 2" key="1">
    <citation type="journal article" date="2015" name="Nature">
        <title>rRNA introns, odd ribosomes, and small enigmatic genomes across a large radiation of phyla.</title>
        <authorList>
            <person name="Brown C.T."/>
            <person name="Hug L.A."/>
            <person name="Thomas B.C."/>
            <person name="Sharon I."/>
            <person name="Castelle C.J."/>
            <person name="Singh A."/>
            <person name="Wilkins M.J."/>
            <person name="Williams K.H."/>
            <person name="Banfield J.F."/>
        </authorList>
    </citation>
    <scope>NUCLEOTIDE SEQUENCE [LARGE SCALE GENOMIC DNA]</scope>
</reference>
<dbReference type="AlphaFoldDB" id="A0A0F9YJ59"/>